<dbReference type="PANTHER" id="PTHR31299">
    <property type="entry name" value="ESTERASE, PUTATIVE (AFU_ORTHOLOGUE AFUA_1G05850)-RELATED"/>
    <property type="match status" value="1"/>
</dbReference>
<reference evidence="2" key="1">
    <citation type="submission" date="2017-05" db="EMBL/GenBank/DDBJ databases">
        <title>Complete and WGS of Bordetella genogroups.</title>
        <authorList>
            <person name="Spilker T."/>
            <person name="Lipuma J."/>
        </authorList>
    </citation>
    <scope>NUCLEOTIDE SEQUENCE [LARGE SCALE GENOMIC DNA]</scope>
    <source>
        <strain evidence="2">AU6712</strain>
    </source>
</reference>
<dbReference type="PANTHER" id="PTHR31299:SF0">
    <property type="entry name" value="ESTERASE, PUTATIVE (AFU_ORTHOLOGUE AFUA_1G05850)-RELATED"/>
    <property type="match status" value="1"/>
</dbReference>
<accession>A0A261VCV2</accession>
<dbReference type="Proteomes" id="UP000216429">
    <property type="component" value="Unassembled WGS sequence"/>
</dbReference>
<proteinExistence type="predicted"/>
<dbReference type="SUPFAM" id="SSF159501">
    <property type="entry name" value="EreA/ChaN-like"/>
    <property type="match status" value="1"/>
</dbReference>
<dbReference type="OrthoDB" id="9810066at2"/>
<evidence type="ECO:0000313" key="2">
    <source>
        <dbReference type="Proteomes" id="UP000216429"/>
    </source>
</evidence>
<keyword evidence="2" id="KW-1185">Reference proteome</keyword>
<evidence type="ECO:0008006" key="3">
    <source>
        <dbReference type="Google" id="ProtNLM"/>
    </source>
</evidence>
<name>A0A261VCV2_9BORD</name>
<dbReference type="InterPro" id="IPR007815">
    <property type="entry name" value="Emycin_Estase"/>
</dbReference>
<dbReference type="EMBL" id="NEVU01000003">
    <property type="protein sequence ID" value="OZI71410.1"/>
    <property type="molecule type" value="Genomic_DNA"/>
</dbReference>
<dbReference type="InterPro" id="IPR052036">
    <property type="entry name" value="Hydrolase/PRTase-associated"/>
</dbReference>
<comment type="caution">
    <text evidence="1">The sequence shown here is derived from an EMBL/GenBank/DDBJ whole genome shotgun (WGS) entry which is preliminary data.</text>
</comment>
<dbReference type="Gene3D" id="3.40.1660.10">
    <property type="entry name" value="EreA-like (biosynthetic domain)"/>
    <property type="match status" value="1"/>
</dbReference>
<dbReference type="Gene3D" id="3.30.1870.10">
    <property type="entry name" value="EreA-like, domain 2"/>
    <property type="match status" value="1"/>
</dbReference>
<dbReference type="Pfam" id="PF05139">
    <property type="entry name" value="Erythro_esteras"/>
    <property type="match status" value="2"/>
</dbReference>
<sequence>MVITLNFRTRMASMQLPISLRAGLSRFLVGAGVLLPWHMPIAAAEVPWQTCTPGLSRNDLQRIGNMTERARVIAYGEGSHGVHEFLAARNRLFAFLVRHHGVRLLVAETHPVNAASVDAYIQGRGELSDELVESVFTANRRYRWRDKPFDENRELLIWMRNYNAQAAEHEQIRFAGMDWRHPLAEGSHMPPKARGMAEMLLHHLQALAADKKLFVFAHHGHLRSDVSRQPPAGTPTLGQTLRQELGSQLFVLGSAYATGRVQDGGNLTRHLAPPELDSLDGRLAATGVECAILDFGKEDVRSWVKSANSVRGSYWGGTAHYLPMHVEQAFDASLFFRTVTPLR</sequence>
<gene>
    <name evidence="1" type="ORF">CAL22_16410</name>
</gene>
<dbReference type="CDD" id="cd14728">
    <property type="entry name" value="Ere-like"/>
    <property type="match status" value="1"/>
</dbReference>
<protein>
    <recommendedName>
        <fullName evidence="3">Erythromycin esterase</fullName>
    </recommendedName>
</protein>
<evidence type="ECO:0000313" key="1">
    <source>
        <dbReference type="EMBL" id="OZI71410.1"/>
    </source>
</evidence>
<organism evidence="1 2">
    <name type="scientific">Bordetella genomosp. 12</name>
    <dbReference type="NCBI Taxonomy" id="463035"/>
    <lineage>
        <taxon>Bacteria</taxon>
        <taxon>Pseudomonadati</taxon>
        <taxon>Pseudomonadota</taxon>
        <taxon>Betaproteobacteria</taxon>
        <taxon>Burkholderiales</taxon>
        <taxon>Alcaligenaceae</taxon>
        <taxon>Bordetella</taxon>
    </lineage>
</organism>
<dbReference type="AlphaFoldDB" id="A0A261VCV2"/>
<dbReference type="GO" id="GO:0046677">
    <property type="term" value="P:response to antibiotic"/>
    <property type="evidence" value="ECO:0007669"/>
    <property type="project" value="InterPro"/>
</dbReference>